<evidence type="ECO:0000313" key="1">
    <source>
        <dbReference type="EMBL" id="OKH24555.1"/>
    </source>
</evidence>
<proteinExistence type="predicted"/>
<dbReference type="Proteomes" id="UP000186868">
    <property type="component" value="Unassembled WGS sequence"/>
</dbReference>
<comment type="caution">
    <text evidence="1">The sequence shown here is derived from an EMBL/GenBank/DDBJ whole genome shotgun (WGS) entry which is preliminary data.</text>
</comment>
<organism evidence="1 2">
    <name type="scientific">Hydrococcus rivularis NIES-593</name>
    <dbReference type="NCBI Taxonomy" id="1921803"/>
    <lineage>
        <taxon>Bacteria</taxon>
        <taxon>Bacillati</taxon>
        <taxon>Cyanobacteriota</taxon>
        <taxon>Cyanophyceae</taxon>
        <taxon>Pleurocapsales</taxon>
        <taxon>Hydrococcaceae</taxon>
        <taxon>Hydrococcus</taxon>
    </lineage>
</organism>
<dbReference type="AlphaFoldDB" id="A0A1U7HM08"/>
<gene>
    <name evidence="1" type="ORF">NIES593_06860</name>
</gene>
<accession>A0A1U7HM08</accession>
<name>A0A1U7HM08_9CYAN</name>
<dbReference type="STRING" id="1921803.NIES593_06860"/>
<dbReference type="Pfam" id="PF02643">
    <property type="entry name" value="DUF192"/>
    <property type="match status" value="1"/>
</dbReference>
<keyword evidence="2" id="KW-1185">Reference proteome</keyword>
<dbReference type="EMBL" id="MRCB01000006">
    <property type="protein sequence ID" value="OKH24555.1"/>
    <property type="molecule type" value="Genomic_DNA"/>
</dbReference>
<reference evidence="1 2" key="1">
    <citation type="submission" date="2016-11" db="EMBL/GenBank/DDBJ databases">
        <title>Draft Genome Sequences of Nine Cyanobacterial Strains from Diverse Habitats.</title>
        <authorList>
            <person name="Zhu T."/>
            <person name="Hou S."/>
            <person name="Lu X."/>
            <person name="Hess W.R."/>
        </authorList>
    </citation>
    <scope>NUCLEOTIDE SEQUENCE [LARGE SCALE GENOMIC DNA]</scope>
    <source>
        <strain evidence="1 2">NIES-593</strain>
    </source>
</reference>
<dbReference type="InterPro" id="IPR003795">
    <property type="entry name" value="DUF192"/>
</dbReference>
<dbReference type="PANTHER" id="PTHR37953">
    <property type="entry name" value="UPF0127 PROTEIN MJ1496"/>
    <property type="match status" value="1"/>
</dbReference>
<dbReference type="Gene3D" id="2.60.120.1140">
    <property type="entry name" value="Protein of unknown function DUF192"/>
    <property type="match status" value="1"/>
</dbReference>
<evidence type="ECO:0000313" key="2">
    <source>
        <dbReference type="Proteomes" id="UP000186868"/>
    </source>
</evidence>
<dbReference type="PANTHER" id="PTHR37953:SF1">
    <property type="entry name" value="UPF0127 PROTEIN MJ1496"/>
    <property type="match status" value="1"/>
</dbReference>
<dbReference type="InterPro" id="IPR038695">
    <property type="entry name" value="Saro_0823-like_sf"/>
</dbReference>
<sequence>MQNPKWNKTRISLTILLGVLLLGGLTPTPVASSADLRSIVQQPSFENRPQVLPIGAIAKMGGETIELEVARTPEQQEMGLMYRSSLPKNRGMLFAFEAPRYTRFWMKNTIIPLDMIFLSNGEIKAIFANVPPCTSEPCQSYGPSVQIDRVIELAGGRAKELGLKVGDRVTIKFLETP</sequence>
<protein>
    <recommendedName>
        <fullName evidence="3">DUF192 domain-containing protein</fullName>
    </recommendedName>
</protein>
<evidence type="ECO:0008006" key="3">
    <source>
        <dbReference type="Google" id="ProtNLM"/>
    </source>
</evidence>